<sequence length="324" mass="36197">MPPCDCSNCLPDKAEALWVAQKALTVGNFDDAMKACEKELMDLVDMRPSVPPGPGLPQRVDPLRATPDNPIRKSLSVEALVTRWIAAFKNLFYTHYSQDSDIGPCDYFPSELAWDLAKNIDQFRVPSDLSLVLGSEIIEGQYDALLQTFLDWKDDGASDSAVALSDAVQFRRAIRRVGPSKGPVSVEGLELAKRRETLAKQVVKDAKVASKAEQERQKTQMATAKKRRIAEQAQEWTRMAEERKRAREERLRGQVQGKALESEQRNWNQAPPRKRASTAANVLPNVKRGCTQQTHSSLGSPRDPFGFCSSYRGRSGGSWPLRLQ</sequence>
<gene>
    <name evidence="2" type="ORF">MELLADRAFT_114207</name>
</gene>
<reference evidence="3" key="1">
    <citation type="journal article" date="2011" name="Proc. Natl. Acad. Sci. U.S.A.">
        <title>Obligate biotrophy features unraveled by the genomic analysis of rust fungi.</title>
        <authorList>
            <person name="Duplessis S."/>
            <person name="Cuomo C.A."/>
            <person name="Lin Y.-C."/>
            <person name="Aerts A."/>
            <person name="Tisserant E."/>
            <person name="Veneault-Fourrey C."/>
            <person name="Joly D.L."/>
            <person name="Hacquard S."/>
            <person name="Amselem J."/>
            <person name="Cantarel B.L."/>
            <person name="Chiu R."/>
            <person name="Coutinho P.M."/>
            <person name="Feau N."/>
            <person name="Field M."/>
            <person name="Frey P."/>
            <person name="Gelhaye E."/>
            <person name="Goldberg J."/>
            <person name="Grabherr M.G."/>
            <person name="Kodira C.D."/>
            <person name="Kohler A."/>
            <person name="Kuees U."/>
            <person name="Lindquist E.A."/>
            <person name="Lucas S.M."/>
            <person name="Mago R."/>
            <person name="Mauceli E."/>
            <person name="Morin E."/>
            <person name="Murat C."/>
            <person name="Pangilinan J.L."/>
            <person name="Park R."/>
            <person name="Pearson M."/>
            <person name="Quesneville H."/>
            <person name="Rouhier N."/>
            <person name="Sakthikumar S."/>
            <person name="Salamov A.A."/>
            <person name="Schmutz J."/>
            <person name="Selles B."/>
            <person name="Shapiro H."/>
            <person name="Tanguay P."/>
            <person name="Tuskan G.A."/>
            <person name="Henrissat B."/>
            <person name="Van de Peer Y."/>
            <person name="Rouze P."/>
            <person name="Ellis J.G."/>
            <person name="Dodds P.N."/>
            <person name="Schein J.E."/>
            <person name="Zhong S."/>
            <person name="Hamelin R.C."/>
            <person name="Grigoriev I.V."/>
            <person name="Szabo L.J."/>
            <person name="Martin F."/>
        </authorList>
    </citation>
    <scope>NUCLEOTIDE SEQUENCE [LARGE SCALE GENOMIC DNA]</scope>
    <source>
        <strain evidence="3">98AG31 / pathotype 3-4-7</strain>
    </source>
</reference>
<feature type="compositionally biased region" description="Polar residues" evidence="1">
    <location>
        <begin position="290"/>
        <end position="299"/>
    </location>
</feature>
<organism evidence="3">
    <name type="scientific">Melampsora larici-populina (strain 98AG31 / pathotype 3-4-7)</name>
    <name type="common">Poplar leaf rust fungus</name>
    <dbReference type="NCBI Taxonomy" id="747676"/>
    <lineage>
        <taxon>Eukaryota</taxon>
        <taxon>Fungi</taxon>
        <taxon>Dikarya</taxon>
        <taxon>Basidiomycota</taxon>
        <taxon>Pucciniomycotina</taxon>
        <taxon>Pucciniomycetes</taxon>
        <taxon>Pucciniales</taxon>
        <taxon>Melampsoraceae</taxon>
        <taxon>Melampsora</taxon>
    </lineage>
</organism>
<dbReference type="KEGG" id="mlr:MELLADRAFT_114207"/>
<protein>
    <submittedName>
        <fullName evidence="2">Uncharacterized protein</fullName>
    </submittedName>
</protein>
<dbReference type="RefSeq" id="XP_007419121.1">
    <property type="nucleotide sequence ID" value="XM_007419059.1"/>
</dbReference>
<accession>F4SCL7</accession>
<dbReference type="VEuPathDB" id="FungiDB:MELLADRAFT_114207"/>
<dbReference type="GeneID" id="18925256"/>
<keyword evidence="3" id="KW-1185">Reference proteome</keyword>
<name>F4SCL7_MELLP</name>
<dbReference type="AlphaFoldDB" id="F4SCL7"/>
<evidence type="ECO:0000313" key="3">
    <source>
        <dbReference type="Proteomes" id="UP000001072"/>
    </source>
</evidence>
<dbReference type="Proteomes" id="UP000001072">
    <property type="component" value="Unassembled WGS sequence"/>
</dbReference>
<proteinExistence type="predicted"/>
<dbReference type="InParanoid" id="F4SCL7"/>
<evidence type="ECO:0000313" key="2">
    <source>
        <dbReference type="EMBL" id="EGF97598.1"/>
    </source>
</evidence>
<evidence type="ECO:0000256" key="1">
    <source>
        <dbReference type="SAM" id="MobiDB-lite"/>
    </source>
</evidence>
<dbReference type="EMBL" id="GL883213">
    <property type="protein sequence ID" value="EGF97598.1"/>
    <property type="molecule type" value="Genomic_DNA"/>
</dbReference>
<feature type="region of interest" description="Disordered" evidence="1">
    <location>
        <begin position="244"/>
        <end position="324"/>
    </location>
</feature>
<dbReference type="HOGENOM" id="CLU_063271_0_0_1"/>